<dbReference type="InterPro" id="IPR035965">
    <property type="entry name" value="PAS-like_dom_sf"/>
</dbReference>
<dbReference type="PROSITE" id="PS00676">
    <property type="entry name" value="SIGMA54_INTERACT_2"/>
    <property type="match status" value="1"/>
</dbReference>
<dbReference type="Proteomes" id="UP001595989">
    <property type="component" value="Unassembled WGS sequence"/>
</dbReference>
<evidence type="ECO:0000259" key="7">
    <source>
        <dbReference type="PROSITE" id="PS50112"/>
    </source>
</evidence>
<reference evidence="9" key="1">
    <citation type="journal article" date="2019" name="Int. J. Syst. Evol. Microbiol.">
        <title>The Global Catalogue of Microorganisms (GCM) 10K type strain sequencing project: providing services to taxonomists for standard genome sequencing and annotation.</title>
        <authorList>
            <consortium name="The Broad Institute Genomics Platform"/>
            <consortium name="The Broad Institute Genome Sequencing Center for Infectious Disease"/>
            <person name="Wu L."/>
            <person name="Ma J."/>
        </authorList>
    </citation>
    <scope>NUCLEOTIDE SEQUENCE [LARGE SCALE GENOMIC DNA]</scope>
    <source>
        <strain evidence="9">CGMCC 4.7426</strain>
    </source>
</reference>
<dbReference type="InterPro" id="IPR009057">
    <property type="entry name" value="Homeodomain-like_sf"/>
</dbReference>
<dbReference type="PROSITE" id="PS00675">
    <property type="entry name" value="SIGMA54_INTERACT_1"/>
    <property type="match status" value="1"/>
</dbReference>
<dbReference type="PROSITE" id="PS50112">
    <property type="entry name" value="PAS"/>
    <property type="match status" value="1"/>
</dbReference>
<dbReference type="SUPFAM" id="SSF46689">
    <property type="entry name" value="Homeodomain-like"/>
    <property type="match status" value="1"/>
</dbReference>
<dbReference type="InterPro" id="IPR025943">
    <property type="entry name" value="Sigma_54_int_dom_ATP-bd_2"/>
</dbReference>
<dbReference type="PROSITE" id="PS00688">
    <property type="entry name" value="SIGMA54_INTERACT_3"/>
    <property type="match status" value="1"/>
</dbReference>
<sequence length="456" mass="52447">METKVNFFREEVVKSFFESVYDGVVVVDCDGIIQYMSSTYCRFLDVKPEHVVGTHVEMVIENTRMHIVAKTGKEEINDLQLLQGNYVIANRIPIRRKGKLIGAIGTIIFNDLGKWQEMNVHIKKLLNELDFYRKEWNETNGANYSLQDLVGTSDEIGHLKEQVVKLAGGDIAVLIRGESGTGKELIAHSIHQLSERSRKQFVKVNCGSIPEHLLESELFGYVEGAFTGAKKGGKMGKFKFADGGTIFLDEIGDMPEYMQVKLLRVLQEKEIEPVGSLQSEKVDVRVITATNRPIEKMIERNKFREDLFYRINAAQLFLPPLRERREDLKILARHFLQKVTARMNKRVNRIDEDALALIKDYHWPGNIRELENAIEVAVHLSEEGTIDVHSLPSYLNRGRKDYTEKRTLKQQLEDTEKQIIEQALKKYQYDKLKVAESLGMGKSSLYDKLKRHNIMY</sequence>
<dbReference type="Pfam" id="PF02954">
    <property type="entry name" value="HTH_8"/>
    <property type="match status" value="1"/>
</dbReference>
<dbReference type="PANTHER" id="PTHR32071:SF57">
    <property type="entry name" value="C4-DICARBOXYLATE TRANSPORT TRANSCRIPTIONAL REGULATORY PROTEIN DCTD"/>
    <property type="match status" value="1"/>
</dbReference>
<dbReference type="InterPro" id="IPR002078">
    <property type="entry name" value="Sigma_54_int"/>
</dbReference>
<organism evidence="8 9">
    <name type="scientific">Virgibacillus kekensis</name>
    <dbReference type="NCBI Taxonomy" id="202261"/>
    <lineage>
        <taxon>Bacteria</taxon>
        <taxon>Bacillati</taxon>
        <taxon>Bacillota</taxon>
        <taxon>Bacilli</taxon>
        <taxon>Bacillales</taxon>
        <taxon>Bacillaceae</taxon>
        <taxon>Virgibacillus</taxon>
    </lineage>
</organism>
<dbReference type="InterPro" id="IPR025662">
    <property type="entry name" value="Sigma_54_int_dom_ATP-bd_1"/>
</dbReference>
<gene>
    <name evidence="8" type="ORF">ACFO3D_06060</name>
</gene>
<dbReference type="RefSeq" id="WP_390293826.1">
    <property type="nucleotide sequence ID" value="NZ_JBHSFU010000004.1"/>
</dbReference>
<name>A0ABV9DH86_9BACI</name>
<feature type="domain" description="Sigma-54 factor interaction" evidence="6">
    <location>
        <begin position="149"/>
        <end position="379"/>
    </location>
</feature>
<dbReference type="PRINTS" id="PR01590">
    <property type="entry name" value="HTHFIS"/>
</dbReference>
<evidence type="ECO:0000313" key="9">
    <source>
        <dbReference type="Proteomes" id="UP001595989"/>
    </source>
</evidence>
<dbReference type="SMART" id="SM00382">
    <property type="entry name" value="AAA"/>
    <property type="match status" value="1"/>
</dbReference>
<dbReference type="InterPro" id="IPR027417">
    <property type="entry name" value="P-loop_NTPase"/>
</dbReference>
<dbReference type="InterPro" id="IPR000014">
    <property type="entry name" value="PAS"/>
</dbReference>
<feature type="domain" description="PAS" evidence="7">
    <location>
        <begin position="9"/>
        <end position="53"/>
    </location>
</feature>
<evidence type="ECO:0000256" key="5">
    <source>
        <dbReference type="ARBA" id="ARBA00023163"/>
    </source>
</evidence>
<dbReference type="Gene3D" id="3.30.450.20">
    <property type="entry name" value="PAS domain"/>
    <property type="match status" value="1"/>
</dbReference>
<dbReference type="InterPro" id="IPR025944">
    <property type="entry name" value="Sigma_54_int_dom_CS"/>
</dbReference>
<dbReference type="InterPro" id="IPR002197">
    <property type="entry name" value="HTH_Fis"/>
</dbReference>
<keyword evidence="2" id="KW-0067">ATP-binding</keyword>
<evidence type="ECO:0000256" key="1">
    <source>
        <dbReference type="ARBA" id="ARBA00022741"/>
    </source>
</evidence>
<dbReference type="PANTHER" id="PTHR32071">
    <property type="entry name" value="TRANSCRIPTIONAL REGULATORY PROTEIN"/>
    <property type="match status" value="1"/>
</dbReference>
<evidence type="ECO:0000256" key="3">
    <source>
        <dbReference type="ARBA" id="ARBA00023015"/>
    </source>
</evidence>
<keyword evidence="4" id="KW-0238">DNA-binding</keyword>
<keyword evidence="1" id="KW-0547">Nucleotide-binding</keyword>
<dbReference type="SUPFAM" id="SSF55785">
    <property type="entry name" value="PYP-like sensor domain (PAS domain)"/>
    <property type="match status" value="1"/>
</dbReference>
<dbReference type="SMART" id="SM00091">
    <property type="entry name" value="PAS"/>
    <property type="match status" value="1"/>
</dbReference>
<dbReference type="Gene3D" id="3.40.50.300">
    <property type="entry name" value="P-loop containing nucleotide triphosphate hydrolases"/>
    <property type="match status" value="1"/>
</dbReference>
<keyword evidence="9" id="KW-1185">Reference proteome</keyword>
<proteinExistence type="predicted"/>
<comment type="caution">
    <text evidence="8">The sequence shown here is derived from an EMBL/GenBank/DDBJ whole genome shotgun (WGS) entry which is preliminary data.</text>
</comment>
<keyword evidence="3" id="KW-0805">Transcription regulation</keyword>
<dbReference type="InterPro" id="IPR003593">
    <property type="entry name" value="AAA+_ATPase"/>
</dbReference>
<keyword evidence="5" id="KW-0804">Transcription</keyword>
<protein>
    <submittedName>
        <fullName evidence="8">Sigma-54 interaction domain-containing protein</fullName>
    </submittedName>
</protein>
<dbReference type="Pfam" id="PF00158">
    <property type="entry name" value="Sigma54_activat"/>
    <property type="match status" value="1"/>
</dbReference>
<evidence type="ECO:0000313" key="8">
    <source>
        <dbReference type="EMBL" id="MFC4557772.1"/>
    </source>
</evidence>
<dbReference type="InterPro" id="IPR058031">
    <property type="entry name" value="AAA_lid_NorR"/>
</dbReference>
<dbReference type="SUPFAM" id="SSF52540">
    <property type="entry name" value="P-loop containing nucleoside triphosphate hydrolases"/>
    <property type="match status" value="1"/>
</dbReference>
<evidence type="ECO:0000259" key="6">
    <source>
        <dbReference type="PROSITE" id="PS50045"/>
    </source>
</evidence>
<dbReference type="Gene3D" id="1.10.10.60">
    <property type="entry name" value="Homeodomain-like"/>
    <property type="match status" value="1"/>
</dbReference>
<dbReference type="Pfam" id="PF25601">
    <property type="entry name" value="AAA_lid_14"/>
    <property type="match status" value="1"/>
</dbReference>
<evidence type="ECO:0000256" key="4">
    <source>
        <dbReference type="ARBA" id="ARBA00023125"/>
    </source>
</evidence>
<accession>A0ABV9DH86</accession>
<dbReference type="EMBL" id="JBHSFU010000004">
    <property type="protein sequence ID" value="MFC4557772.1"/>
    <property type="molecule type" value="Genomic_DNA"/>
</dbReference>
<dbReference type="Pfam" id="PF00989">
    <property type="entry name" value="PAS"/>
    <property type="match status" value="1"/>
</dbReference>
<dbReference type="Gene3D" id="1.10.8.60">
    <property type="match status" value="1"/>
</dbReference>
<dbReference type="InterPro" id="IPR013767">
    <property type="entry name" value="PAS_fold"/>
</dbReference>
<dbReference type="CDD" id="cd00130">
    <property type="entry name" value="PAS"/>
    <property type="match status" value="1"/>
</dbReference>
<dbReference type="PROSITE" id="PS50045">
    <property type="entry name" value="SIGMA54_INTERACT_4"/>
    <property type="match status" value="1"/>
</dbReference>
<dbReference type="CDD" id="cd00009">
    <property type="entry name" value="AAA"/>
    <property type="match status" value="1"/>
</dbReference>
<evidence type="ECO:0000256" key="2">
    <source>
        <dbReference type="ARBA" id="ARBA00022840"/>
    </source>
</evidence>